<keyword evidence="3 5" id="KW-0479">Metal-binding</keyword>
<sequence>MFNKIDLPYAYDALEPYIDKETINIHYNKHLQTYVTNLNKILEGHEDFTNGKSLGRILSDTESIPEGIRQGVINQGGGVFNHNLYFSVLSPTPKKAPEGELLDEINKTFGNLENLKTEISNAAIGQFGSGYGFLVKDKDGKLSVTSVLNQNNPLSNGFIPILCIDVWEHAYYLKYQNLRADYVKNIWNVIDWGKVEGLYMNFSI</sequence>
<evidence type="ECO:0000256" key="2">
    <source>
        <dbReference type="ARBA" id="ARBA00012682"/>
    </source>
</evidence>
<protein>
    <recommendedName>
        <fullName evidence="2 5">Superoxide dismutase</fullName>
        <ecNumber evidence="2 5">1.15.1.1</ecNumber>
    </recommendedName>
</protein>
<evidence type="ECO:0000313" key="9">
    <source>
        <dbReference type="Proteomes" id="UP001519921"/>
    </source>
</evidence>
<dbReference type="InterPro" id="IPR019831">
    <property type="entry name" value="Mn/Fe_SOD_N"/>
</dbReference>
<organism evidence="8 9">
    <name type="scientific">Clostridium weizhouense</name>
    <dbReference type="NCBI Taxonomy" id="2859781"/>
    <lineage>
        <taxon>Bacteria</taxon>
        <taxon>Bacillati</taxon>
        <taxon>Bacillota</taxon>
        <taxon>Clostridia</taxon>
        <taxon>Eubacteriales</taxon>
        <taxon>Clostridiaceae</taxon>
        <taxon>Clostridium</taxon>
    </lineage>
</organism>
<evidence type="ECO:0000259" key="6">
    <source>
        <dbReference type="Pfam" id="PF00081"/>
    </source>
</evidence>
<dbReference type="PIRSF" id="PIRSF000349">
    <property type="entry name" value="SODismutase"/>
    <property type="match status" value="1"/>
</dbReference>
<keyword evidence="4 5" id="KW-0560">Oxidoreductase</keyword>
<dbReference type="InterPro" id="IPR001189">
    <property type="entry name" value="Mn/Fe_SOD"/>
</dbReference>
<dbReference type="EMBL" id="JAHXPT010000003">
    <property type="protein sequence ID" value="MBW6409580.1"/>
    <property type="molecule type" value="Genomic_DNA"/>
</dbReference>
<dbReference type="InterPro" id="IPR019833">
    <property type="entry name" value="Mn/Fe_SOD_BS"/>
</dbReference>
<accession>A0ABS7ALN8</accession>
<keyword evidence="9" id="KW-1185">Reference proteome</keyword>
<dbReference type="Gene3D" id="1.10.287.990">
    <property type="entry name" value="Fe,Mn superoxide dismutase (SOD) domain"/>
    <property type="match status" value="1"/>
</dbReference>
<evidence type="ECO:0000259" key="7">
    <source>
        <dbReference type="Pfam" id="PF02777"/>
    </source>
</evidence>
<comment type="function">
    <text evidence="5">Destroys radicals which are normally produced within the cells and which are toxic to biological systems.</text>
</comment>
<evidence type="ECO:0000256" key="4">
    <source>
        <dbReference type="ARBA" id="ARBA00023002"/>
    </source>
</evidence>
<feature type="domain" description="Manganese/iron superoxide dismutase C-terminal" evidence="7">
    <location>
        <begin position="97"/>
        <end position="196"/>
    </location>
</feature>
<dbReference type="PANTHER" id="PTHR43595:SF2">
    <property type="entry name" value="SMALL RIBOSOMAL SUBUNIT PROTEIN MS42"/>
    <property type="match status" value="1"/>
</dbReference>
<dbReference type="SUPFAM" id="SSF46609">
    <property type="entry name" value="Fe,Mn superoxide dismutase (SOD), N-terminal domain"/>
    <property type="match status" value="1"/>
</dbReference>
<evidence type="ECO:0000313" key="8">
    <source>
        <dbReference type="EMBL" id="MBW6409580.1"/>
    </source>
</evidence>
<dbReference type="PRINTS" id="PR01703">
    <property type="entry name" value="MNSODISMTASE"/>
</dbReference>
<dbReference type="Pfam" id="PF02777">
    <property type="entry name" value="Sod_Fe_C"/>
    <property type="match status" value="1"/>
</dbReference>
<comment type="catalytic activity">
    <reaction evidence="5">
        <text>2 superoxide + 2 H(+) = H2O2 + O2</text>
        <dbReference type="Rhea" id="RHEA:20696"/>
        <dbReference type="ChEBI" id="CHEBI:15378"/>
        <dbReference type="ChEBI" id="CHEBI:15379"/>
        <dbReference type="ChEBI" id="CHEBI:16240"/>
        <dbReference type="ChEBI" id="CHEBI:18421"/>
        <dbReference type="EC" id="1.15.1.1"/>
    </reaction>
</comment>
<name>A0ABS7ALN8_9CLOT</name>
<dbReference type="EC" id="1.15.1.1" evidence="2 5"/>
<dbReference type="Pfam" id="PF00081">
    <property type="entry name" value="Sod_Fe_N"/>
    <property type="match status" value="1"/>
</dbReference>
<evidence type="ECO:0000256" key="5">
    <source>
        <dbReference type="RuleBase" id="RU000414"/>
    </source>
</evidence>
<feature type="domain" description="Manganese/iron superoxide dismutase N-terminal" evidence="6">
    <location>
        <begin position="5"/>
        <end position="90"/>
    </location>
</feature>
<dbReference type="Gene3D" id="3.55.40.20">
    <property type="entry name" value="Iron/manganese superoxide dismutase, C-terminal domain"/>
    <property type="match status" value="1"/>
</dbReference>
<reference evidence="8 9" key="1">
    <citation type="submission" date="2021-07" db="EMBL/GenBank/DDBJ databases">
        <title>Clostridium weizhouense sp. nov., an anaerobic bacterium isolated from activated sludge of Petroleum wastewater.</title>
        <authorList>
            <person name="Li Q."/>
        </authorList>
    </citation>
    <scope>NUCLEOTIDE SEQUENCE [LARGE SCALE GENOMIC DNA]</scope>
    <source>
        <strain evidence="8 9">YB-6</strain>
    </source>
</reference>
<comment type="similarity">
    <text evidence="1 5">Belongs to the iron/manganese superoxide dismutase family.</text>
</comment>
<comment type="caution">
    <text evidence="8">The sequence shown here is derived from an EMBL/GenBank/DDBJ whole genome shotgun (WGS) entry which is preliminary data.</text>
</comment>
<dbReference type="InterPro" id="IPR036324">
    <property type="entry name" value="Mn/Fe_SOD_N_sf"/>
</dbReference>
<dbReference type="InterPro" id="IPR036314">
    <property type="entry name" value="SOD_C_sf"/>
</dbReference>
<gene>
    <name evidence="8" type="ORF">KYD98_05705</name>
</gene>
<evidence type="ECO:0000256" key="3">
    <source>
        <dbReference type="ARBA" id="ARBA00022723"/>
    </source>
</evidence>
<dbReference type="InterPro" id="IPR019832">
    <property type="entry name" value="Mn/Fe_SOD_C"/>
</dbReference>
<dbReference type="PROSITE" id="PS00088">
    <property type="entry name" value="SOD_MN"/>
    <property type="match status" value="1"/>
</dbReference>
<dbReference type="RefSeq" id="WP_219778634.1">
    <property type="nucleotide sequence ID" value="NZ_JAHXPT010000003.1"/>
</dbReference>
<proteinExistence type="inferred from homology"/>
<dbReference type="SUPFAM" id="SSF54719">
    <property type="entry name" value="Fe,Mn superoxide dismutase (SOD), C-terminal domain"/>
    <property type="match status" value="1"/>
</dbReference>
<dbReference type="PANTHER" id="PTHR43595">
    <property type="entry name" value="37S RIBOSOMAL PROTEIN S26, MITOCHONDRIAL"/>
    <property type="match status" value="1"/>
</dbReference>
<evidence type="ECO:0000256" key="1">
    <source>
        <dbReference type="ARBA" id="ARBA00008714"/>
    </source>
</evidence>
<dbReference type="Proteomes" id="UP001519921">
    <property type="component" value="Unassembled WGS sequence"/>
</dbReference>